<dbReference type="EMBL" id="JACJII010000001">
    <property type="protein sequence ID" value="MBA9007101.1"/>
    <property type="molecule type" value="Genomic_DNA"/>
</dbReference>
<reference evidence="1 2" key="1">
    <citation type="submission" date="2020-08" db="EMBL/GenBank/DDBJ databases">
        <title>Sequencing the genomes of 1000 actinobacteria strains.</title>
        <authorList>
            <person name="Klenk H.-P."/>
        </authorList>
    </citation>
    <scope>NUCLEOTIDE SEQUENCE [LARGE SCALE GENOMIC DNA]</scope>
    <source>
        <strain evidence="1 2">DSM 45823</strain>
    </source>
</reference>
<name>A0A7W3N3W7_9ACTN</name>
<sequence>MGIDLAARPSATAVTVIEWGEGSARVSAPRGGWTDDELVGLLMELGPDDWAGVDCPFGWPVEFVRAVSAHAAGEPWPGRGQEQAGYRNGPLRFRRTDVVARELTGAWPQPPALGWLSVVVARWAFIADEMNARGRPIDRTGADRIAEVYPAGARRLWGLRGERSTAALVHAAPWLEFEPGARRRFDEDTDAYDALIAALVARAVAQGSTTRPSHPDLEVARTEGWLHLPHAGGLAGLL</sequence>
<dbReference type="InterPro" id="IPR007362">
    <property type="entry name" value="DUF429"/>
</dbReference>
<protein>
    <recommendedName>
        <fullName evidence="3">DUF429 domain-containing protein</fullName>
    </recommendedName>
</protein>
<evidence type="ECO:0008006" key="3">
    <source>
        <dbReference type="Google" id="ProtNLM"/>
    </source>
</evidence>
<gene>
    <name evidence="1" type="ORF">HNR21_005983</name>
</gene>
<dbReference type="RefSeq" id="WP_220500352.1">
    <property type="nucleotide sequence ID" value="NZ_JACJII010000001.1"/>
</dbReference>
<dbReference type="Pfam" id="PF04250">
    <property type="entry name" value="DUF429"/>
    <property type="match status" value="1"/>
</dbReference>
<proteinExistence type="predicted"/>
<comment type="caution">
    <text evidence="1">The sequence shown here is derived from an EMBL/GenBank/DDBJ whole genome shotgun (WGS) entry which is preliminary data.</text>
</comment>
<dbReference type="Proteomes" id="UP000539313">
    <property type="component" value="Unassembled WGS sequence"/>
</dbReference>
<accession>A0A7W3N3W7</accession>
<organism evidence="1 2">
    <name type="scientific">Thermomonospora cellulosilytica</name>
    <dbReference type="NCBI Taxonomy" id="1411118"/>
    <lineage>
        <taxon>Bacteria</taxon>
        <taxon>Bacillati</taxon>
        <taxon>Actinomycetota</taxon>
        <taxon>Actinomycetes</taxon>
        <taxon>Streptosporangiales</taxon>
        <taxon>Thermomonosporaceae</taxon>
        <taxon>Thermomonospora</taxon>
    </lineage>
</organism>
<dbReference type="AlphaFoldDB" id="A0A7W3N3W7"/>
<evidence type="ECO:0000313" key="2">
    <source>
        <dbReference type="Proteomes" id="UP000539313"/>
    </source>
</evidence>
<evidence type="ECO:0000313" key="1">
    <source>
        <dbReference type="EMBL" id="MBA9007101.1"/>
    </source>
</evidence>
<keyword evidence="2" id="KW-1185">Reference proteome</keyword>